<dbReference type="AlphaFoldDB" id="A0A037ZL79"/>
<gene>
    <name evidence="2" type="ORF">ACMU_01555</name>
</gene>
<dbReference type="EMBL" id="JFKE01000001">
    <property type="protein sequence ID" value="KAJ57206.1"/>
    <property type="molecule type" value="Genomic_DNA"/>
</dbReference>
<accession>A0A037ZL79</accession>
<evidence type="ECO:0000313" key="2">
    <source>
        <dbReference type="EMBL" id="KAJ57206.1"/>
    </source>
</evidence>
<dbReference type="Proteomes" id="UP000026249">
    <property type="component" value="Unassembled WGS sequence"/>
</dbReference>
<dbReference type="InterPro" id="IPR036108">
    <property type="entry name" value="4pyrrol_syn_uPrphyn_synt_sf"/>
</dbReference>
<protein>
    <recommendedName>
        <fullName evidence="1">Tetrapyrrole biosynthesis uroporphyrinogen III synthase domain-containing protein</fullName>
    </recommendedName>
</protein>
<reference evidence="2 3" key="1">
    <citation type="submission" date="2014-03" db="EMBL/GenBank/DDBJ databases">
        <title>Draft Genome Sequence of Actibacterium mucosum KCTC 23349, a Marine Alphaproteobacterium with Complex Ionic Requirements Isolated from Mediterranean Seawater at Malvarrosa Beach, Valencia, Spain.</title>
        <authorList>
            <person name="Arahal D.R."/>
            <person name="Shao Z."/>
            <person name="Lai Q."/>
            <person name="Pujalte M.J."/>
        </authorList>
    </citation>
    <scope>NUCLEOTIDE SEQUENCE [LARGE SCALE GENOMIC DNA]</scope>
    <source>
        <strain evidence="2 3">KCTC 23349</strain>
    </source>
</reference>
<keyword evidence="3" id="KW-1185">Reference proteome</keyword>
<sequence>MTITLLITRPADGARRFAAGFADMGGVQVIVSPVVGIRSISAAAHLPADGLLILASRAAVQRAQEVFVGRRNSAYCIGAETARFATRSGIEVLGTAPTAAHLVAKMRNHPPGKPLLHLRGQHSTGAIAKHLSAAGIACDETVVYAQIPRELSLKAHEILQKPFPVIMPLFSRFAARSLGDQLPAMPIAPALVAISQGVADAWSGPSPRLTLIAESPDGAAMHRGVADAIVAVQRLEAGPGKS</sequence>
<dbReference type="STRING" id="1454373.ACMU_01555"/>
<name>A0A037ZL79_9RHOB</name>
<dbReference type="RefSeq" id="WP_051587782.1">
    <property type="nucleotide sequence ID" value="NZ_JFKE01000001.1"/>
</dbReference>
<dbReference type="InterPro" id="IPR003754">
    <property type="entry name" value="4pyrrol_synth_uPrphyn_synth"/>
</dbReference>
<dbReference type="Gene3D" id="3.40.50.10090">
    <property type="match status" value="1"/>
</dbReference>
<organism evidence="2 3">
    <name type="scientific">Actibacterium mucosum KCTC 23349</name>
    <dbReference type="NCBI Taxonomy" id="1454373"/>
    <lineage>
        <taxon>Bacteria</taxon>
        <taxon>Pseudomonadati</taxon>
        <taxon>Pseudomonadota</taxon>
        <taxon>Alphaproteobacteria</taxon>
        <taxon>Rhodobacterales</taxon>
        <taxon>Roseobacteraceae</taxon>
        <taxon>Actibacterium</taxon>
    </lineage>
</organism>
<evidence type="ECO:0000259" key="1">
    <source>
        <dbReference type="Pfam" id="PF02602"/>
    </source>
</evidence>
<dbReference type="Pfam" id="PF02602">
    <property type="entry name" value="HEM4"/>
    <property type="match status" value="1"/>
</dbReference>
<dbReference type="GO" id="GO:0004852">
    <property type="term" value="F:uroporphyrinogen-III synthase activity"/>
    <property type="evidence" value="ECO:0007669"/>
    <property type="project" value="InterPro"/>
</dbReference>
<dbReference type="CDD" id="cd06578">
    <property type="entry name" value="HemD"/>
    <property type="match status" value="1"/>
</dbReference>
<proteinExistence type="predicted"/>
<feature type="domain" description="Tetrapyrrole biosynthesis uroporphyrinogen III synthase" evidence="1">
    <location>
        <begin position="24"/>
        <end position="221"/>
    </location>
</feature>
<comment type="caution">
    <text evidence="2">The sequence shown here is derived from an EMBL/GenBank/DDBJ whole genome shotgun (WGS) entry which is preliminary data.</text>
</comment>
<dbReference type="GO" id="GO:0033014">
    <property type="term" value="P:tetrapyrrole biosynthetic process"/>
    <property type="evidence" value="ECO:0007669"/>
    <property type="project" value="InterPro"/>
</dbReference>
<dbReference type="OrthoDB" id="7204250at2"/>
<evidence type="ECO:0000313" key="3">
    <source>
        <dbReference type="Proteomes" id="UP000026249"/>
    </source>
</evidence>
<dbReference type="SUPFAM" id="SSF69618">
    <property type="entry name" value="HemD-like"/>
    <property type="match status" value="1"/>
</dbReference>